<evidence type="ECO:0000256" key="1">
    <source>
        <dbReference type="PROSITE-ProRule" id="PRU00042"/>
    </source>
</evidence>
<feature type="compositionally biased region" description="Pro residues" evidence="2">
    <location>
        <begin position="112"/>
        <end position="133"/>
    </location>
</feature>
<keyword evidence="1" id="KW-0479">Metal-binding</keyword>
<dbReference type="RefSeq" id="XP_034012640.1">
    <property type="nucleotide sequence ID" value="XM_034155215.1"/>
</dbReference>
<dbReference type="GO" id="GO:0008270">
    <property type="term" value="F:zinc ion binding"/>
    <property type="evidence" value="ECO:0007669"/>
    <property type="project" value="UniProtKB-KW"/>
</dbReference>
<evidence type="ECO:0000259" key="3">
    <source>
        <dbReference type="PROSITE" id="PS50157"/>
    </source>
</evidence>
<dbReference type="OrthoDB" id="6270329at2759"/>
<keyword evidence="1" id="KW-0862">Zinc</keyword>
<evidence type="ECO:0000313" key="4">
    <source>
        <dbReference type="EMBL" id="KAA8903123.1"/>
    </source>
</evidence>
<feature type="compositionally biased region" description="Low complexity" evidence="2">
    <location>
        <begin position="156"/>
        <end position="166"/>
    </location>
</feature>
<sequence>MAAAGKSKHSDPQTYDEFFAVSPTFTLNSLLGNREVLRLNLGDRPPKPAETPTPPRALPCATVRASTSESVDSADAHPVPDSPSRGRLPYAPSNGQLGAHSNAPVAAATAVTPPPPTHTAPTAPTAPPAPLPIPSRIRVASPPRGRRVVSPPPPTAASTESSTALTRYQPKDSHDDYSTTAEAPRPRPDRGTCPVCRKFFHYNLQGHVISHRGNWMFDCKFSFLNLCGDVKIVGPTHAKKHMLIRHFRYYSLALHGAAMADLLEHYGECACGWRGSGERWIEHHVLDNQCKILTNPRVNVPISSAWKCSTCNGLFATRYALEMHQSEHEGIEALRMKCNFASLGKCGCNPQDEKSAVQGINHLLSRHFQFDVNPDRTRLSTKGLLAREGTCECGGYHGAAQTWFYYHVLSPFKPCPLVTDELDPTATTEGHCSVCGMFLESDLQQHIKSHCHDWTFDCPFSGLGKCGSFDGKTNCRVHMFSTHFEYNTLRFPDYATLSTLYAEKGRCNCGFRGTGAEWMNNHIFTSEDQCSLVLFAAEQRHSQIER</sequence>
<organism evidence="4 5">
    <name type="scientific">Diutina rugosa</name>
    <name type="common">Yeast</name>
    <name type="synonym">Candida rugosa</name>
    <dbReference type="NCBI Taxonomy" id="5481"/>
    <lineage>
        <taxon>Eukaryota</taxon>
        <taxon>Fungi</taxon>
        <taxon>Dikarya</taxon>
        <taxon>Ascomycota</taxon>
        <taxon>Saccharomycotina</taxon>
        <taxon>Pichiomycetes</taxon>
        <taxon>Debaryomycetaceae</taxon>
        <taxon>Diutina</taxon>
    </lineage>
</organism>
<accession>A0A642UWA5</accession>
<gene>
    <name evidence="4" type="ORF">DIURU_002551</name>
</gene>
<dbReference type="InterPro" id="IPR013087">
    <property type="entry name" value="Znf_C2H2_type"/>
</dbReference>
<dbReference type="GeneID" id="54781202"/>
<feature type="domain" description="C2H2-type" evidence="3">
    <location>
        <begin position="306"/>
        <end position="333"/>
    </location>
</feature>
<evidence type="ECO:0000256" key="2">
    <source>
        <dbReference type="SAM" id="MobiDB-lite"/>
    </source>
</evidence>
<name>A0A642UWA5_DIURU</name>
<dbReference type="VEuPathDB" id="FungiDB:DIURU_002551"/>
<dbReference type="Proteomes" id="UP000449547">
    <property type="component" value="Unassembled WGS sequence"/>
</dbReference>
<reference evidence="4 5" key="1">
    <citation type="submission" date="2019-07" db="EMBL/GenBank/DDBJ databases">
        <title>Genome assembly of two rare yeast pathogens: Diutina rugosa and Trichomonascus ciferrii.</title>
        <authorList>
            <person name="Mixao V."/>
            <person name="Saus E."/>
            <person name="Hansen A."/>
            <person name="Lass-Flor C."/>
            <person name="Gabaldon T."/>
        </authorList>
    </citation>
    <scope>NUCLEOTIDE SEQUENCE [LARGE SCALE GENOMIC DNA]</scope>
    <source>
        <strain evidence="4 5">CBS 613</strain>
    </source>
</reference>
<feature type="compositionally biased region" description="Pro residues" evidence="2">
    <location>
        <begin position="48"/>
        <end position="57"/>
    </location>
</feature>
<evidence type="ECO:0000313" key="5">
    <source>
        <dbReference type="Proteomes" id="UP000449547"/>
    </source>
</evidence>
<proteinExistence type="predicted"/>
<dbReference type="SMART" id="SM00355">
    <property type="entry name" value="ZnF_C2H2"/>
    <property type="match status" value="4"/>
</dbReference>
<comment type="caution">
    <text evidence="4">The sequence shown here is derived from an EMBL/GenBank/DDBJ whole genome shotgun (WGS) entry which is preliminary data.</text>
</comment>
<dbReference type="EMBL" id="SWFT01000072">
    <property type="protein sequence ID" value="KAA8903123.1"/>
    <property type="molecule type" value="Genomic_DNA"/>
</dbReference>
<dbReference type="PROSITE" id="PS50157">
    <property type="entry name" value="ZINC_FINGER_C2H2_2"/>
    <property type="match status" value="1"/>
</dbReference>
<keyword evidence="1" id="KW-0863">Zinc-finger</keyword>
<protein>
    <recommendedName>
        <fullName evidence="3">C2H2-type domain-containing protein</fullName>
    </recommendedName>
</protein>
<dbReference type="AlphaFoldDB" id="A0A642UWA5"/>
<feature type="region of interest" description="Disordered" evidence="2">
    <location>
        <begin position="39"/>
        <end position="189"/>
    </location>
</feature>
<dbReference type="PROSITE" id="PS00028">
    <property type="entry name" value="ZINC_FINGER_C2H2_1"/>
    <property type="match status" value="1"/>
</dbReference>
<keyword evidence="5" id="KW-1185">Reference proteome</keyword>